<evidence type="ECO:0000313" key="1">
    <source>
        <dbReference type="EMBL" id="TDE16388.1"/>
    </source>
</evidence>
<accession>A0A4V2Z4E7</accession>
<dbReference type="Proteomes" id="UP000294850">
    <property type="component" value="Unassembled WGS sequence"/>
</dbReference>
<dbReference type="EMBL" id="SMFL01000003">
    <property type="protein sequence ID" value="TDE16388.1"/>
    <property type="molecule type" value="Genomic_DNA"/>
</dbReference>
<dbReference type="AlphaFoldDB" id="A0A4V2Z4E7"/>
<comment type="caution">
    <text evidence="1">The sequence shown here is derived from an EMBL/GenBank/DDBJ whole genome shotgun (WGS) entry which is preliminary data.</text>
</comment>
<keyword evidence="2" id="KW-1185">Reference proteome</keyword>
<dbReference type="RefSeq" id="WP_131957922.1">
    <property type="nucleotide sequence ID" value="NZ_SMFL01000003.1"/>
</dbReference>
<gene>
    <name evidence="1" type="ORF">E0F88_09095</name>
</gene>
<protein>
    <submittedName>
        <fullName evidence="1">Uncharacterized protein</fullName>
    </submittedName>
</protein>
<organism evidence="1 2">
    <name type="scientific">Dyadobacter psychrotolerans</name>
    <dbReference type="NCBI Taxonomy" id="2541721"/>
    <lineage>
        <taxon>Bacteria</taxon>
        <taxon>Pseudomonadati</taxon>
        <taxon>Bacteroidota</taxon>
        <taxon>Cytophagia</taxon>
        <taxon>Cytophagales</taxon>
        <taxon>Spirosomataceae</taxon>
        <taxon>Dyadobacter</taxon>
    </lineage>
</organism>
<evidence type="ECO:0000313" key="2">
    <source>
        <dbReference type="Proteomes" id="UP000294850"/>
    </source>
</evidence>
<proteinExistence type="predicted"/>
<name>A0A4V2Z4E7_9BACT</name>
<dbReference type="OrthoDB" id="962802at2"/>
<sequence length="78" mass="8987">MSKRLIRINPNDAFLKLTGMAGTELNVILNDDRTYFGKLVSIEPRFLVLSDTRSHIHQLELSDLYEIVYDMFSVVKAN</sequence>
<reference evidence="1 2" key="1">
    <citation type="submission" date="2019-03" db="EMBL/GenBank/DDBJ databases">
        <title>Dyadobacter AR-3-6 sp. nov., isolated from arctic soil.</title>
        <authorList>
            <person name="Chaudhary D.K."/>
        </authorList>
    </citation>
    <scope>NUCLEOTIDE SEQUENCE [LARGE SCALE GENOMIC DNA]</scope>
    <source>
        <strain evidence="1 2">AR-3-6</strain>
    </source>
</reference>